<dbReference type="AlphaFoldDB" id="A0AA88U9Q8"/>
<dbReference type="GO" id="GO:0031124">
    <property type="term" value="P:mRNA 3'-end processing"/>
    <property type="evidence" value="ECO:0007669"/>
    <property type="project" value="TreeGrafter"/>
</dbReference>
<proteinExistence type="predicted"/>
<evidence type="ECO:0000313" key="5">
    <source>
        <dbReference type="Proteomes" id="UP001187471"/>
    </source>
</evidence>
<gene>
    <name evidence="4" type="ORF">RJ640_027580</name>
</gene>
<dbReference type="Proteomes" id="UP001187471">
    <property type="component" value="Unassembled WGS sequence"/>
</dbReference>
<dbReference type="InterPro" id="IPR006569">
    <property type="entry name" value="CID_dom"/>
</dbReference>
<evidence type="ECO:0000313" key="4">
    <source>
        <dbReference type="EMBL" id="KAK2973951.1"/>
    </source>
</evidence>
<keyword evidence="1" id="KW-0507">mRNA processing</keyword>
<dbReference type="EMBL" id="JAVXUO010002354">
    <property type="protein sequence ID" value="KAK2973951.1"/>
    <property type="molecule type" value="Genomic_DNA"/>
</dbReference>
<evidence type="ECO:0000259" key="3">
    <source>
        <dbReference type="PROSITE" id="PS51391"/>
    </source>
</evidence>
<feature type="compositionally biased region" description="Polar residues" evidence="2">
    <location>
        <begin position="237"/>
        <end position="246"/>
    </location>
</feature>
<feature type="region of interest" description="Disordered" evidence="2">
    <location>
        <begin position="259"/>
        <end position="286"/>
    </location>
</feature>
<feature type="region of interest" description="Disordered" evidence="2">
    <location>
        <begin position="213"/>
        <end position="246"/>
    </location>
</feature>
<comment type="caution">
    <text evidence="4">The sequence shown here is derived from an EMBL/GenBank/DDBJ whole genome shotgun (WGS) entry which is preliminary data.</text>
</comment>
<dbReference type="PANTHER" id="PTHR12460">
    <property type="entry name" value="CYCLIN-DEPENDENT KINASE INHIBITOR-RELATED PROTEIN"/>
    <property type="match status" value="1"/>
</dbReference>
<dbReference type="SUPFAM" id="SSF48464">
    <property type="entry name" value="ENTH/VHS domain"/>
    <property type="match status" value="1"/>
</dbReference>
<name>A0AA88U9Q8_9ASTE</name>
<accession>A0AA88U9Q8</accession>
<dbReference type="PROSITE" id="PS51391">
    <property type="entry name" value="CID"/>
    <property type="match status" value="1"/>
</dbReference>
<feature type="region of interest" description="Disordered" evidence="2">
    <location>
        <begin position="177"/>
        <end position="196"/>
    </location>
</feature>
<organism evidence="4 5">
    <name type="scientific">Escallonia rubra</name>
    <dbReference type="NCBI Taxonomy" id="112253"/>
    <lineage>
        <taxon>Eukaryota</taxon>
        <taxon>Viridiplantae</taxon>
        <taxon>Streptophyta</taxon>
        <taxon>Embryophyta</taxon>
        <taxon>Tracheophyta</taxon>
        <taxon>Spermatophyta</taxon>
        <taxon>Magnoliopsida</taxon>
        <taxon>eudicotyledons</taxon>
        <taxon>Gunneridae</taxon>
        <taxon>Pentapetalae</taxon>
        <taxon>asterids</taxon>
        <taxon>campanulids</taxon>
        <taxon>Escalloniales</taxon>
        <taxon>Escalloniaceae</taxon>
        <taxon>Escallonia</taxon>
    </lineage>
</organism>
<keyword evidence="5" id="KW-1185">Reference proteome</keyword>
<dbReference type="Gene3D" id="1.25.40.90">
    <property type="match status" value="1"/>
</dbReference>
<dbReference type="SMART" id="SM00582">
    <property type="entry name" value="RPR"/>
    <property type="match status" value="1"/>
</dbReference>
<reference evidence="4" key="1">
    <citation type="submission" date="2022-12" db="EMBL/GenBank/DDBJ databases">
        <title>Draft genome assemblies for two species of Escallonia (Escalloniales).</title>
        <authorList>
            <person name="Chanderbali A."/>
            <person name="Dervinis C."/>
            <person name="Anghel I."/>
            <person name="Soltis D."/>
            <person name="Soltis P."/>
            <person name="Zapata F."/>
        </authorList>
    </citation>
    <scope>NUCLEOTIDE SEQUENCE</scope>
    <source>
        <strain evidence="4">UCBG92.1500</strain>
        <tissue evidence="4">Leaf</tissue>
    </source>
</reference>
<dbReference type="GO" id="GO:0005634">
    <property type="term" value="C:nucleus"/>
    <property type="evidence" value="ECO:0007669"/>
    <property type="project" value="UniProtKB-ARBA"/>
</dbReference>
<dbReference type="GO" id="GO:0000993">
    <property type="term" value="F:RNA polymerase II complex binding"/>
    <property type="evidence" value="ECO:0007669"/>
    <property type="project" value="TreeGrafter"/>
</dbReference>
<dbReference type="PANTHER" id="PTHR12460:SF27">
    <property type="entry name" value="ENTH_VHS FAMILY PROTEIN"/>
    <property type="match status" value="1"/>
</dbReference>
<feature type="compositionally biased region" description="Basic and acidic residues" evidence="2">
    <location>
        <begin position="259"/>
        <end position="274"/>
    </location>
</feature>
<evidence type="ECO:0000256" key="1">
    <source>
        <dbReference type="ARBA" id="ARBA00022664"/>
    </source>
</evidence>
<dbReference type="InterPro" id="IPR008942">
    <property type="entry name" value="ENTH_VHS"/>
</dbReference>
<dbReference type="Pfam" id="PF04818">
    <property type="entry name" value="CID"/>
    <property type="match status" value="1"/>
</dbReference>
<feature type="compositionally biased region" description="Low complexity" evidence="2">
    <location>
        <begin position="275"/>
        <end position="286"/>
    </location>
</feature>
<evidence type="ECO:0000256" key="2">
    <source>
        <dbReference type="SAM" id="MobiDB-lite"/>
    </source>
</evidence>
<feature type="domain" description="CID" evidence="3">
    <location>
        <begin position="5"/>
        <end position="182"/>
    </location>
</feature>
<sequence length="319" mass="37056">MRRRSTERREEQLGNRADLLNRYDLQLQWCFCGAILHKALSHWCIFHRSKAELVVATWAKQFHDSEIAQKVPLLYLANDILQNSKRKGNEFVTEFWKVLPVALKDLIEKAAEFGWGLERGYAVVVLGFKPLQKQMHQNVWVENADRWVVGFLEMFEEGCHKMETAIRDRVQERLRGQHEPTYLLPNGNQNDDGEETEYYYDDDKFEDDELLTPRRRKPTLQQANNPSAGDGAFRRQSPPSSAHRSSQICWRQIVNSSRRRDAISKPTDHCRSSVDSRCSSRSSTPSTTAVNMFSFWFGGIMAEVLFPKLYASIKMVMFT</sequence>
<protein>
    <recommendedName>
        <fullName evidence="3">CID domain-containing protein</fullName>
    </recommendedName>
</protein>